<reference evidence="5" key="1">
    <citation type="submission" date="2021-03" db="EMBL/GenBank/DDBJ databases">
        <title>Pengzhenrongella sicca gen. nov., sp. nov., a new member of suborder Micrococcineae isolated from High-Arctic tundra soil.</title>
        <authorList>
            <person name="Peng F."/>
        </authorList>
    </citation>
    <scope>NUCLEOTIDE SEQUENCE</scope>
    <source>
        <strain evidence="5">LRZ-2</strain>
    </source>
</reference>
<dbReference type="GO" id="GO:0009251">
    <property type="term" value="P:glucan catabolic process"/>
    <property type="evidence" value="ECO:0007669"/>
    <property type="project" value="TreeGrafter"/>
</dbReference>
<keyword evidence="2 5" id="KW-0378">Hydrolase</keyword>
<evidence type="ECO:0000259" key="4">
    <source>
        <dbReference type="Pfam" id="PF01915"/>
    </source>
</evidence>
<dbReference type="InterPro" id="IPR013783">
    <property type="entry name" value="Ig-like_fold"/>
</dbReference>
<dbReference type="AlphaFoldDB" id="A0A8A4ZGK1"/>
<dbReference type="PANTHER" id="PTHR42715">
    <property type="entry name" value="BETA-GLUCOSIDASE"/>
    <property type="match status" value="1"/>
</dbReference>
<evidence type="ECO:0000313" key="6">
    <source>
        <dbReference type="Proteomes" id="UP000663937"/>
    </source>
</evidence>
<dbReference type="Pfam" id="PF01915">
    <property type="entry name" value="Glyco_hydro_3_C"/>
    <property type="match status" value="1"/>
</dbReference>
<dbReference type="Gene3D" id="2.60.40.10">
    <property type="entry name" value="Immunoglobulins"/>
    <property type="match status" value="1"/>
</dbReference>
<dbReference type="RefSeq" id="WP_227425550.1">
    <property type="nucleotide sequence ID" value="NZ_CP071868.1"/>
</dbReference>
<dbReference type="Proteomes" id="UP000663937">
    <property type="component" value="Chromosome"/>
</dbReference>
<dbReference type="InterPro" id="IPR036962">
    <property type="entry name" value="Glyco_hydro_3_N_sf"/>
</dbReference>
<keyword evidence="6" id="KW-1185">Reference proteome</keyword>
<organism evidence="5 6">
    <name type="scientific">Pengzhenrongella sicca</name>
    <dbReference type="NCBI Taxonomy" id="2819238"/>
    <lineage>
        <taxon>Bacteria</taxon>
        <taxon>Bacillati</taxon>
        <taxon>Actinomycetota</taxon>
        <taxon>Actinomycetes</taxon>
        <taxon>Micrococcales</taxon>
        <taxon>Pengzhenrongella</taxon>
    </lineage>
</organism>
<dbReference type="SUPFAM" id="SSF52279">
    <property type="entry name" value="Beta-D-glucan exohydrolase, C-terminal domain"/>
    <property type="match status" value="2"/>
</dbReference>
<feature type="domain" description="Glycoside hydrolase family 3 C-terminal" evidence="4">
    <location>
        <begin position="354"/>
        <end position="625"/>
    </location>
</feature>
<dbReference type="PRINTS" id="PR00133">
    <property type="entry name" value="GLHYDRLASE3"/>
</dbReference>
<comment type="similarity">
    <text evidence="1">Belongs to the glycosyl hydrolase 3 family.</text>
</comment>
<dbReference type="SUPFAM" id="SSF51445">
    <property type="entry name" value="(Trans)glycosidases"/>
    <property type="match status" value="1"/>
</dbReference>
<dbReference type="InterPro" id="IPR002772">
    <property type="entry name" value="Glyco_hydro_3_C"/>
</dbReference>
<dbReference type="InterPro" id="IPR036881">
    <property type="entry name" value="Glyco_hydro_3_C_sf"/>
</dbReference>
<dbReference type="EMBL" id="CP071868">
    <property type="protein sequence ID" value="QTE31170.1"/>
    <property type="molecule type" value="Genomic_DNA"/>
</dbReference>
<dbReference type="Pfam" id="PF00933">
    <property type="entry name" value="Glyco_hydro_3"/>
    <property type="match status" value="1"/>
</dbReference>
<name>A0A8A4ZGK1_9MICO</name>
<gene>
    <name evidence="5" type="ORF">J4E96_09740</name>
</gene>
<evidence type="ECO:0000313" key="5">
    <source>
        <dbReference type="EMBL" id="QTE31170.1"/>
    </source>
</evidence>
<dbReference type="Gene3D" id="3.20.20.300">
    <property type="entry name" value="Glycoside hydrolase, family 3, N-terminal domain"/>
    <property type="match status" value="1"/>
</dbReference>
<dbReference type="InterPro" id="IPR017853">
    <property type="entry name" value="GH"/>
</dbReference>
<evidence type="ECO:0000259" key="3">
    <source>
        <dbReference type="Pfam" id="PF00933"/>
    </source>
</evidence>
<protein>
    <submittedName>
        <fullName evidence="5">Glycoside hydrolase family 3 C-terminal domain-containing protein</fullName>
    </submittedName>
</protein>
<sequence>MTVFSDVAARADDAPLGTSFADAVEAVRAGSNPDELATRLYEALTPPERLGLLDGDEPFWPGLTEMMQVGYNITPYVMGAVHRLGIPGIRFVDGPRGAVVGASTAFPVSMARGATWDVELEERIGRAIGEELRAQGGNFFGGVCINLPRHPAWGRAQETYSDQPPLLGEMGAALTRGIQRHAMACVKHFALNSMEQARFSVNVTVDERTLHEVFLPHFKRVIEQGAFAVMSSYNSVNGDWAGQNSHLLTEILRDEWGFEGAVMSDFIWGLRDPAASLEAGLDIEAPFAQQRAAHLQGAIDEGTTSWESVRRSGLRILSTQLRFYARRDQAEPEADVVVSPAHIALAREAAARSMVLLRNESVQGVPVLPLDPTTLRSLAVVGRLADVPNTGDNGSSDVRAPYVVTALKGLTSQLPGVEIRHSGEGVAAAAALAAGSDAAVVVVGYTAADEGEFVDGSVFSRPDLLALYPEAATGADQASRESLYASAGSGTSVVGSGSAGGDRRDLRLGRDDVELIKAVSAANPRTIVAVVAAGAVVMSEWDKDVAGLVMMWYSGMEGGNALADVLLGRTNPSGRLPYAIPASVADTAELDIDATEITYDRWFGQRLLDHDGKAASYPLGFGLSYTTYTVDALDVLASSADAVDLRVAVSNAGAVDGRHVVQIYGTRAQGDRSGERELLGFAVAQVAAGETVSLVVTAPLQSLKRWNPATTAFDPIEGGVVLEAASYAGDPLSASTQITL</sequence>
<dbReference type="InterPro" id="IPR001764">
    <property type="entry name" value="Glyco_hydro_3_N"/>
</dbReference>
<accession>A0A8A4ZGK1</accession>
<dbReference type="InterPro" id="IPR050288">
    <property type="entry name" value="Cellulose_deg_GH3"/>
</dbReference>
<dbReference type="Gene3D" id="3.40.50.1700">
    <property type="entry name" value="Glycoside hydrolase family 3 C-terminal domain"/>
    <property type="match status" value="1"/>
</dbReference>
<evidence type="ECO:0000256" key="1">
    <source>
        <dbReference type="ARBA" id="ARBA00005336"/>
    </source>
</evidence>
<dbReference type="GO" id="GO:0008422">
    <property type="term" value="F:beta-glucosidase activity"/>
    <property type="evidence" value="ECO:0007669"/>
    <property type="project" value="TreeGrafter"/>
</dbReference>
<dbReference type="PANTHER" id="PTHR42715:SF3">
    <property type="entry name" value="BETA-GLUCOSIDASE B-RELATED"/>
    <property type="match status" value="1"/>
</dbReference>
<dbReference type="KEGG" id="psic:J4E96_09740"/>
<proteinExistence type="inferred from homology"/>
<evidence type="ECO:0000256" key="2">
    <source>
        <dbReference type="ARBA" id="ARBA00022801"/>
    </source>
</evidence>
<feature type="domain" description="Glycoside hydrolase family 3 N-terminal" evidence="3">
    <location>
        <begin position="83"/>
        <end position="318"/>
    </location>
</feature>